<organism evidence="1 2">
    <name type="scientific">Caenorhabditis briggsae</name>
    <dbReference type="NCBI Taxonomy" id="6238"/>
    <lineage>
        <taxon>Eukaryota</taxon>
        <taxon>Metazoa</taxon>
        <taxon>Ecdysozoa</taxon>
        <taxon>Nematoda</taxon>
        <taxon>Chromadorea</taxon>
        <taxon>Rhabditida</taxon>
        <taxon>Rhabditina</taxon>
        <taxon>Rhabditomorpha</taxon>
        <taxon>Rhabditoidea</taxon>
        <taxon>Rhabditidae</taxon>
        <taxon>Peloderinae</taxon>
        <taxon>Caenorhabditis</taxon>
    </lineage>
</organism>
<sequence length="129" mass="14511">MASSWIQGGLPSSFRLPGRAIPSNRTRKLIAIEADDNAEKVCGRGWEKRKRRNKKTSFWKRMAIVGKAHAPMKVKNNLPNDISCDQLPEPNSLDVTCRYLAALDEDEGRFERKSFRSGDRGGPSFFAVT</sequence>
<protein>
    <submittedName>
        <fullName evidence="1">Uncharacterized protein</fullName>
    </submittedName>
</protein>
<accession>A0AAE9DK38</accession>
<name>A0AAE9DK38_CAEBR</name>
<gene>
    <name evidence="1" type="ORF">L3Y34_017743</name>
</gene>
<dbReference type="AlphaFoldDB" id="A0AAE9DK38"/>
<evidence type="ECO:0000313" key="2">
    <source>
        <dbReference type="Proteomes" id="UP000827892"/>
    </source>
</evidence>
<dbReference type="Proteomes" id="UP000827892">
    <property type="component" value="Chromosome II"/>
</dbReference>
<reference evidence="1 2" key="1">
    <citation type="submission" date="2022-05" db="EMBL/GenBank/DDBJ databases">
        <title>Chromosome-level reference genomes for two strains of Caenorhabditis briggsae: an improved platform for comparative genomics.</title>
        <authorList>
            <person name="Stevens L."/>
            <person name="Andersen E.C."/>
        </authorList>
    </citation>
    <scope>NUCLEOTIDE SEQUENCE [LARGE SCALE GENOMIC DNA]</scope>
    <source>
        <strain evidence="1">QX1410_ONT</strain>
        <tissue evidence="1">Whole-organism</tissue>
    </source>
</reference>
<dbReference type="EMBL" id="CP090892">
    <property type="protein sequence ID" value="ULU05237.1"/>
    <property type="molecule type" value="Genomic_DNA"/>
</dbReference>
<evidence type="ECO:0000313" key="1">
    <source>
        <dbReference type="EMBL" id="ULU05237.1"/>
    </source>
</evidence>
<proteinExistence type="predicted"/>